<comment type="caution">
    <text evidence="3">The sequence shown here is derived from an EMBL/GenBank/DDBJ whole genome shotgun (WGS) entry which is preliminary data.</text>
</comment>
<evidence type="ECO:0000313" key="4">
    <source>
        <dbReference type="Proteomes" id="UP000003571"/>
    </source>
</evidence>
<gene>
    <name evidence="3" type="ORF">TresaDRAFT_1238</name>
</gene>
<dbReference type="SUPFAM" id="SSF117070">
    <property type="entry name" value="LEA14-like"/>
    <property type="match status" value="1"/>
</dbReference>
<evidence type="ECO:0000256" key="1">
    <source>
        <dbReference type="SAM" id="SignalP"/>
    </source>
</evidence>
<name>H7ELT8_9SPIR</name>
<dbReference type="AlphaFoldDB" id="H7ELT8"/>
<evidence type="ECO:0000259" key="2">
    <source>
        <dbReference type="Pfam" id="PF03168"/>
    </source>
</evidence>
<evidence type="ECO:0000313" key="3">
    <source>
        <dbReference type="EMBL" id="EIC01346.1"/>
    </source>
</evidence>
<proteinExistence type="predicted"/>
<organism evidence="3 4">
    <name type="scientific">Treponema saccharophilum DSM 2985</name>
    <dbReference type="NCBI Taxonomy" id="907348"/>
    <lineage>
        <taxon>Bacteria</taxon>
        <taxon>Pseudomonadati</taxon>
        <taxon>Spirochaetota</taxon>
        <taxon>Spirochaetia</taxon>
        <taxon>Spirochaetales</taxon>
        <taxon>Treponemataceae</taxon>
        <taxon>Treponema</taxon>
    </lineage>
</organism>
<dbReference type="Proteomes" id="UP000003571">
    <property type="component" value="Unassembled WGS sequence"/>
</dbReference>
<sequence>MKKINAFLAGLVAAVLSLAISCNTSSVLSSAAAKPTLNFDKVSIKSLDAEGITFNCNYSVKNPYPIGISLSKVAADVSCNSSKLTSISANEGVSISANKSKSNAFDFKIPYDSIISFAKTYKESKTLPFTVKGNVALGNLPLISSLNLPFTKNFDVPVFKPNLKISNPKLVLPSVSEITKSLTDGGMSLSKAGSLAKSIVTGQKIDESALSGVNLNMKLNFNLDVANDGGSDWKYALKSCGIKADGVSDILSLDTSSASEIGSSGGSIPLSATLNTMTAGKFIAQLLNKSGNNPTFSLDSALSFPSLPSYASNLPLTCTKELSLSKIAR</sequence>
<reference evidence="3 4" key="1">
    <citation type="submission" date="2011-09" db="EMBL/GenBank/DDBJ databases">
        <title>The draft genome of Treponema saccharophilum DSM 2985.</title>
        <authorList>
            <consortium name="US DOE Joint Genome Institute (JGI-PGF)"/>
            <person name="Lucas S."/>
            <person name="Copeland A."/>
            <person name="Lapidus A."/>
            <person name="Glavina del Rio T."/>
            <person name="Dalin E."/>
            <person name="Tice H."/>
            <person name="Bruce D."/>
            <person name="Goodwin L."/>
            <person name="Pitluck S."/>
            <person name="Peters L."/>
            <person name="Kyrpides N."/>
            <person name="Mavromatis K."/>
            <person name="Ivanova N."/>
            <person name="Markowitz V."/>
            <person name="Cheng J.-F."/>
            <person name="Hugenholtz P."/>
            <person name="Woyke T."/>
            <person name="Wu D."/>
            <person name="Gronow S."/>
            <person name="Wellnitz S."/>
            <person name="Brambilla E."/>
            <person name="Klenk H.-P."/>
            <person name="Eisen J.A."/>
        </authorList>
    </citation>
    <scope>NUCLEOTIDE SEQUENCE [LARGE SCALE GENOMIC DNA]</scope>
    <source>
        <strain evidence="3 4">DSM 2985</strain>
    </source>
</reference>
<dbReference type="PROSITE" id="PS51257">
    <property type="entry name" value="PROKAR_LIPOPROTEIN"/>
    <property type="match status" value="1"/>
</dbReference>
<protein>
    <submittedName>
        <fullName evidence="3">Late embryogenesis abundant protein 2</fullName>
    </submittedName>
</protein>
<keyword evidence="4" id="KW-1185">Reference proteome</keyword>
<feature type="signal peptide" evidence="1">
    <location>
        <begin position="1"/>
        <end position="31"/>
    </location>
</feature>
<feature type="chain" id="PRO_5003610231" evidence="1">
    <location>
        <begin position="32"/>
        <end position="329"/>
    </location>
</feature>
<feature type="domain" description="Late embryogenesis abundant protein LEA-2 subgroup" evidence="2">
    <location>
        <begin position="59"/>
        <end position="152"/>
    </location>
</feature>
<accession>H7ELT8</accession>
<keyword evidence="1" id="KW-0732">Signal</keyword>
<dbReference type="PANTHER" id="PTHR31459:SF2">
    <property type="entry name" value="OS03G0843300 PROTEIN"/>
    <property type="match status" value="1"/>
</dbReference>
<dbReference type="RefSeq" id="WP_002705015.1">
    <property type="nucleotide sequence ID" value="NZ_AGRW01000050.1"/>
</dbReference>
<dbReference type="EMBL" id="AGRW01000050">
    <property type="protein sequence ID" value="EIC01346.1"/>
    <property type="molecule type" value="Genomic_DNA"/>
</dbReference>
<dbReference type="OrthoDB" id="341018at2"/>
<dbReference type="InterPro" id="IPR004864">
    <property type="entry name" value="LEA_2"/>
</dbReference>
<dbReference type="PANTHER" id="PTHR31459">
    <property type="match status" value="1"/>
</dbReference>
<dbReference type="Gene3D" id="2.60.40.1820">
    <property type="match status" value="1"/>
</dbReference>
<dbReference type="Pfam" id="PF03168">
    <property type="entry name" value="LEA_2"/>
    <property type="match status" value="1"/>
</dbReference>
<dbReference type="PATRIC" id="fig|907348.3.peg.1884"/>
<dbReference type="eggNOG" id="COG5608">
    <property type="taxonomic scope" value="Bacteria"/>
</dbReference>
<dbReference type="InterPro" id="IPR045043">
    <property type="entry name" value="Lea14-like"/>
</dbReference>